<organism evidence="2 3">
    <name type="scientific">Kushneria aurantia</name>
    <dbReference type="NCBI Taxonomy" id="504092"/>
    <lineage>
        <taxon>Bacteria</taxon>
        <taxon>Pseudomonadati</taxon>
        <taxon>Pseudomonadota</taxon>
        <taxon>Gammaproteobacteria</taxon>
        <taxon>Oceanospirillales</taxon>
        <taxon>Halomonadaceae</taxon>
        <taxon>Kushneria</taxon>
    </lineage>
</organism>
<feature type="domain" description="Autotransporter" evidence="1">
    <location>
        <begin position="396"/>
        <end position="666"/>
    </location>
</feature>
<dbReference type="PANTHER" id="PTHR35882:SF2">
    <property type="entry name" value="PELA"/>
    <property type="match status" value="1"/>
</dbReference>
<dbReference type="InterPro" id="IPR036709">
    <property type="entry name" value="Autotransporte_beta_dom_sf"/>
</dbReference>
<dbReference type="PRINTS" id="PR01545">
    <property type="entry name" value="THEMAYE10DUF"/>
</dbReference>
<dbReference type="InterPro" id="IPR004352">
    <property type="entry name" value="GH114_TIM-barrel"/>
</dbReference>
<dbReference type="Pfam" id="PF03797">
    <property type="entry name" value="Autotransporter"/>
    <property type="match status" value="1"/>
</dbReference>
<keyword evidence="3" id="KW-1185">Reference proteome</keyword>
<dbReference type="RefSeq" id="WP_019952117.1">
    <property type="nucleotide sequence ID" value="NZ_JBHLVX010000005.1"/>
</dbReference>
<dbReference type="Proteomes" id="UP001589814">
    <property type="component" value="Unassembled WGS sequence"/>
</dbReference>
<dbReference type="InterPro" id="IPR006315">
    <property type="entry name" value="OM_autotransptr_brl_dom"/>
</dbReference>
<dbReference type="PANTHER" id="PTHR35882">
    <property type="entry name" value="PELA"/>
    <property type="match status" value="1"/>
</dbReference>
<dbReference type="InterPro" id="IPR016062">
    <property type="entry name" value="TM1410-rel"/>
</dbReference>
<dbReference type="InterPro" id="IPR005546">
    <property type="entry name" value="Autotransporte_beta"/>
</dbReference>
<protein>
    <submittedName>
        <fullName evidence="2">Autotransporter domain-containing protein</fullName>
    </submittedName>
</protein>
<dbReference type="SUPFAM" id="SSF103515">
    <property type="entry name" value="Autotransporter"/>
    <property type="match status" value="1"/>
</dbReference>
<dbReference type="InterPro" id="IPR017853">
    <property type="entry name" value="GH"/>
</dbReference>
<evidence type="ECO:0000313" key="3">
    <source>
        <dbReference type="Proteomes" id="UP001589814"/>
    </source>
</evidence>
<dbReference type="Pfam" id="PF03537">
    <property type="entry name" value="Glyco_hydro_114"/>
    <property type="match status" value="1"/>
</dbReference>
<dbReference type="SUPFAM" id="SSF51445">
    <property type="entry name" value="(Trans)glycosidases"/>
    <property type="match status" value="1"/>
</dbReference>
<sequence length="666" mass="72827">MDLPYIYQLQEASYETLVEQHFSVAVVDMDDTGMSRAQVEAIEAQDKTLITYVSIGEAEDYRDYWDRMSADGIPDYVLDENDDWEGNYRVEFWQPEWQALMAERIEEAVALGYSGAYLDIVDAYTVASVQARFKGEDIRAAMQDFVISLSEHAKALDPDFLIVPQNAVGLLGETEDTPERPNVPYLAAIDGVGVEDLWYDDDRPSPWTEGDLEFLRTALDAGKFVIATSYPTETANQRAFIAGALSEGLLPFVGTRPLDGTFSDIEIAPVDGYPLTWPGGLAPNSVIDLTDLAFLTPRLRFADSRAVIALTRNDVAFADVATTPNARESADGVESLGLGNALFDTLVTQDTATANRAFGQLAGEVHPATLTALAQESLQLQSLMQSRLTRLDTTETTTSGTHVWTQGWGSRSEIDDASFDMHSKGLVVGVDAATGTGWQVGALIGTGEGRLSMDDFDARTELDHTHLGAYARHRFGDNELRLGAAYTYSDADSRRRVRFADFDDTLEADFDAETLNAFAELSRHFTLSTATLSPFAGVSVVSARIDDIHEHGGPAALTLDGERETSSYAQLGLRHWQTLGLDRVTLRSEIVWQRRLDDDVPELSARFDGGDAFTVESTNAARDQLQVGAGVGVALTRDVSLDVGYAGRFGDDLTDHGGNAALTWRF</sequence>
<dbReference type="Gene3D" id="2.40.128.130">
    <property type="entry name" value="Autotransporter beta-domain"/>
    <property type="match status" value="1"/>
</dbReference>
<gene>
    <name evidence="2" type="ORF">ACFFHW_01765</name>
</gene>
<dbReference type="SMART" id="SM00869">
    <property type="entry name" value="Autotransporter"/>
    <property type="match status" value="1"/>
</dbReference>
<dbReference type="InterPro" id="IPR013785">
    <property type="entry name" value="Aldolase_TIM"/>
</dbReference>
<name>A0ABV6FZB4_9GAMM</name>
<accession>A0ABV6FZB4</accession>
<comment type="caution">
    <text evidence="2">The sequence shown here is derived from an EMBL/GenBank/DDBJ whole genome shotgun (WGS) entry which is preliminary data.</text>
</comment>
<dbReference type="NCBIfam" id="TIGR01414">
    <property type="entry name" value="autotrans_barl"/>
    <property type="match status" value="1"/>
</dbReference>
<evidence type="ECO:0000313" key="2">
    <source>
        <dbReference type="EMBL" id="MFC0266734.1"/>
    </source>
</evidence>
<proteinExistence type="predicted"/>
<dbReference type="EMBL" id="JBHLVX010000005">
    <property type="protein sequence ID" value="MFC0266734.1"/>
    <property type="molecule type" value="Genomic_DNA"/>
</dbReference>
<dbReference type="Gene3D" id="3.20.20.70">
    <property type="entry name" value="Aldolase class I"/>
    <property type="match status" value="1"/>
</dbReference>
<dbReference type="PROSITE" id="PS51208">
    <property type="entry name" value="AUTOTRANSPORTER"/>
    <property type="match status" value="1"/>
</dbReference>
<evidence type="ECO:0000259" key="1">
    <source>
        <dbReference type="PROSITE" id="PS51208"/>
    </source>
</evidence>
<reference evidence="2 3" key="1">
    <citation type="submission" date="2024-09" db="EMBL/GenBank/DDBJ databases">
        <authorList>
            <person name="Sun Q."/>
            <person name="Mori K."/>
        </authorList>
    </citation>
    <scope>NUCLEOTIDE SEQUENCE [LARGE SCALE GENOMIC DNA]</scope>
    <source>
        <strain evidence="2 3">CCM 7415</strain>
    </source>
</reference>